<feature type="disulfide bond" evidence="14">
    <location>
        <begin position="14"/>
        <end position="54"/>
    </location>
</feature>
<dbReference type="OrthoDB" id="5329176at2759"/>
<keyword evidence="12" id="KW-0449">Lipoprotein</keyword>
<feature type="transmembrane region" description="Helical" evidence="15">
    <location>
        <begin position="83"/>
        <end position="103"/>
    </location>
</feature>
<evidence type="ECO:0000256" key="8">
    <source>
        <dbReference type="ARBA" id="ARBA00022729"/>
    </source>
</evidence>
<evidence type="ECO:0000256" key="6">
    <source>
        <dbReference type="ARBA" id="ARBA00022622"/>
    </source>
</evidence>
<dbReference type="GO" id="GO:0005576">
    <property type="term" value="C:extracellular region"/>
    <property type="evidence" value="ECO:0007669"/>
    <property type="project" value="UniProtKB-SubCell"/>
</dbReference>
<evidence type="ECO:0000256" key="15">
    <source>
        <dbReference type="SAM" id="Phobius"/>
    </source>
</evidence>
<comment type="subcellular location">
    <subcellularLocation>
        <location evidence="2">Membrane</location>
        <topology evidence="2">Lipid-anchor</topology>
        <topology evidence="2">GPI-anchor</topology>
    </subcellularLocation>
    <subcellularLocation>
        <location evidence="1">Membrane</location>
        <topology evidence="1">Multi-pass membrane protein</topology>
    </subcellularLocation>
    <subcellularLocation>
        <location evidence="3">Secreted</location>
    </subcellularLocation>
</comment>
<dbReference type="Pfam" id="PF05730">
    <property type="entry name" value="CFEM"/>
    <property type="match status" value="1"/>
</dbReference>
<comment type="similarity">
    <text evidence="13">Belongs to the SAT4 family.</text>
</comment>
<keyword evidence="6" id="KW-0325">Glycoprotein</keyword>
<evidence type="ECO:0000256" key="4">
    <source>
        <dbReference type="ARBA" id="ARBA00010031"/>
    </source>
</evidence>
<dbReference type="InterPro" id="IPR052337">
    <property type="entry name" value="SAT4-like"/>
</dbReference>
<evidence type="ECO:0000313" key="17">
    <source>
        <dbReference type="EMBL" id="PMD21349.1"/>
    </source>
</evidence>
<keyword evidence="7 15" id="KW-0812">Transmembrane</keyword>
<feature type="disulfide bond" evidence="14">
    <location>
        <begin position="18"/>
        <end position="49"/>
    </location>
</feature>
<evidence type="ECO:0000256" key="9">
    <source>
        <dbReference type="ARBA" id="ARBA00022989"/>
    </source>
</evidence>
<proteinExistence type="inferred from homology"/>
<accession>A0A2J6Q514</accession>
<dbReference type="STRING" id="1745343.A0A2J6Q514"/>
<evidence type="ECO:0000256" key="13">
    <source>
        <dbReference type="ARBA" id="ARBA00038359"/>
    </source>
</evidence>
<protein>
    <recommendedName>
        <fullName evidence="16">CFEM domain-containing protein</fullName>
    </recommendedName>
</protein>
<comment type="caution">
    <text evidence="14">Lacks conserved residue(s) required for the propagation of feature annotation.</text>
</comment>
<keyword evidence="11 14" id="KW-1015">Disulfide bond</keyword>
<dbReference type="EMBL" id="KZ613481">
    <property type="protein sequence ID" value="PMD21349.1"/>
    <property type="molecule type" value="Genomic_DNA"/>
</dbReference>
<evidence type="ECO:0000313" key="18">
    <source>
        <dbReference type="Proteomes" id="UP000235672"/>
    </source>
</evidence>
<feature type="transmembrane region" description="Helical" evidence="15">
    <location>
        <begin position="270"/>
        <end position="289"/>
    </location>
</feature>
<evidence type="ECO:0000256" key="2">
    <source>
        <dbReference type="ARBA" id="ARBA00004589"/>
    </source>
</evidence>
<evidence type="ECO:0000256" key="3">
    <source>
        <dbReference type="ARBA" id="ARBA00004613"/>
    </source>
</evidence>
<feature type="disulfide bond" evidence="14">
    <location>
        <begin position="37"/>
        <end position="70"/>
    </location>
</feature>
<evidence type="ECO:0000259" key="16">
    <source>
        <dbReference type="PROSITE" id="PS52012"/>
    </source>
</evidence>
<dbReference type="Proteomes" id="UP000235672">
    <property type="component" value="Unassembled WGS sequence"/>
</dbReference>
<evidence type="ECO:0000256" key="7">
    <source>
        <dbReference type="ARBA" id="ARBA00022692"/>
    </source>
</evidence>
<keyword evidence="10 15" id="KW-0472">Membrane</keyword>
<feature type="transmembrane region" description="Helical" evidence="15">
    <location>
        <begin position="234"/>
        <end position="258"/>
    </location>
</feature>
<name>A0A2J6Q514_9HELO</name>
<keyword evidence="8" id="KW-0732">Signal</keyword>
<evidence type="ECO:0000256" key="14">
    <source>
        <dbReference type="PROSITE-ProRule" id="PRU01356"/>
    </source>
</evidence>
<dbReference type="Pfam" id="PF20684">
    <property type="entry name" value="Fung_rhodopsin"/>
    <property type="match status" value="1"/>
</dbReference>
<keyword evidence="18" id="KW-1185">Reference proteome</keyword>
<feature type="transmembrane region" description="Helical" evidence="15">
    <location>
        <begin position="158"/>
        <end position="182"/>
    </location>
</feature>
<dbReference type="PANTHER" id="PTHR33048">
    <property type="entry name" value="PTH11-LIKE INTEGRAL MEMBRANE PROTEIN (AFU_ORTHOLOGUE AFUA_5G11245)"/>
    <property type="match status" value="1"/>
</dbReference>
<evidence type="ECO:0000256" key="5">
    <source>
        <dbReference type="ARBA" id="ARBA00022525"/>
    </source>
</evidence>
<evidence type="ECO:0000256" key="1">
    <source>
        <dbReference type="ARBA" id="ARBA00004141"/>
    </source>
</evidence>
<feature type="transmembrane region" description="Helical" evidence="15">
    <location>
        <begin position="194"/>
        <end position="214"/>
    </location>
</feature>
<reference evidence="17 18" key="1">
    <citation type="submission" date="2016-05" db="EMBL/GenBank/DDBJ databases">
        <title>A degradative enzymes factory behind the ericoid mycorrhizal symbiosis.</title>
        <authorList>
            <consortium name="DOE Joint Genome Institute"/>
            <person name="Martino E."/>
            <person name="Morin E."/>
            <person name="Grelet G."/>
            <person name="Kuo A."/>
            <person name="Kohler A."/>
            <person name="Daghino S."/>
            <person name="Barry K."/>
            <person name="Choi C."/>
            <person name="Cichocki N."/>
            <person name="Clum A."/>
            <person name="Copeland A."/>
            <person name="Hainaut M."/>
            <person name="Haridas S."/>
            <person name="Labutti K."/>
            <person name="Lindquist E."/>
            <person name="Lipzen A."/>
            <person name="Khouja H.-R."/>
            <person name="Murat C."/>
            <person name="Ohm R."/>
            <person name="Olson A."/>
            <person name="Spatafora J."/>
            <person name="Veneault-Fourrey C."/>
            <person name="Henrissat B."/>
            <person name="Grigoriev I."/>
            <person name="Martin F."/>
            <person name="Perotto S."/>
        </authorList>
    </citation>
    <scope>NUCLEOTIDE SEQUENCE [LARGE SCALE GENOMIC DNA]</scope>
    <source>
        <strain evidence="17 18">UAMH 7357</strain>
    </source>
</reference>
<dbReference type="PANTHER" id="PTHR33048:SF123">
    <property type="entry name" value="INTEGRAL MEMBRANE PROTEIN"/>
    <property type="match status" value="1"/>
</dbReference>
<evidence type="ECO:0000256" key="12">
    <source>
        <dbReference type="ARBA" id="ARBA00023288"/>
    </source>
</evidence>
<organism evidence="17 18">
    <name type="scientific">Hyaloscypha hepaticicola</name>
    <dbReference type="NCBI Taxonomy" id="2082293"/>
    <lineage>
        <taxon>Eukaryota</taxon>
        <taxon>Fungi</taxon>
        <taxon>Dikarya</taxon>
        <taxon>Ascomycota</taxon>
        <taxon>Pezizomycotina</taxon>
        <taxon>Leotiomycetes</taxon>
        <taxon>Helotiales</taxon>
        <taxon>Hyaloscyphaceae</taxon>
        <taxon>Hyaloscypha</taxon>
    </lineage>
</organism>
<gene>
    <name evidence="17" type="ORF">NA56DRAFT_125193</name>
</gene>
<keyword evidence="9 15" id="KW-1133">Transmembrane helix</keyword>
<dbReference type="InterPro" id="IPR049326">
    <property type="entry name" value="Rhodopsin_dom_fungi"/>
</dbReference>
<dbReference type="GO" id="GO:0098552">
    <property type="term" value="C:side of membrane"/>
    <property type="evidence" value="ECO:0007669"/>
    <property type="project" value="UniProtKB-KW"/>
</dbReference>
<feature type="domain" description="CFEM" evidence="16">
    <location>
        <begin position="1"/>
        <end position="95"/>
    </location>
</feature>
<dbReference type="InterPro" id="IPR008427">
    <property type="entry name" value="Extracellular_membr_CFEM_dom"/>
</dbReference>
<evidence type="ECO:0000256" key="10">
    <source>
        <dbReference type="ARBA" id="ARBA00023136"/>
    </source>
</evidence>
<sequence length="336" mass="37625">MANLTQLEVLLPPCSLPCLSKALEASPDFFSNPSILCSNTTVLTPFWACLQRSCNFEQQHQYYNLTHSLCSSFPVPFTGLPAIVEPAVLGPVTLLAIATRLYSRRTISKAFGVDDYLIAAAGFIYTGTIVLYIFNTIMGFGKHSWDIDPLNIRILLKVFYIGELSYLTCLTLIRLSILFFYLRVFMKRRFRVKVWTTIIFVGASGLAFIIAALLQCVPISGVFDRSIPSTCLDLNAIAFSNAGIGITQDIIILVLPFPEVIYLTMINRKKVILIIMFLLGSFACLTSIIRLKYLKAFATTTDETVMGRPAWRFVVLRRRICSNNLCLHARDSETAL</sequence>
<feature type="transmembrane region" description="Helical" evidence="15">
    <location>
        <begin position="115"/>
        <end position="138"/>
    </location>
</feature>
<comment type="similarity">
    <text evidence="4">Belongs to the RBT5 family.</text>
</comment>
<dbReference type="PROSITE" id="PS52012">
    <property type="entry name" value="CFEM"/>
    <property type="match status" value="1"/>
</dbReference>
<dbReference type="AlphaFoldDB" id="A0A2J6Q514"/>
<keyword evidence="6" id="KW-0336">GPI-anchor</keyword>
<keyword evidence="5" id="KW-0964">Secreted</keyword>
<evidence type="ECO:0000256" key="11">
    <source>
        <dbReference type="ARBA" id="ARBA00023157"/>
    </source>
</evidence>